<feature type="region of interest" description="Disordered" evidence="1">
    <location>
        <begin position="22"/>
        <end position="45"/>
    </location>
</feature>
<reference evidence="2 3" key="1">
    <citation type="journal article" date="2013" name="PLoS ONE">
        <title>Assembly-driven community genomics of a hypersaline microbial ecosystem.</title>
        <authorList>
            <person name="Podell S."/>
            <person name="Ugalde J.A."/>
            <person name="Narasingarao P."/>
            <person name="Banfield J.F."/>
            <person name="Heidelberg K.B."/>
            <person name="Allen E.E."/>
        </authorList>
    </citation>
    <scope>NUCLEOTIDE SEQUENCE [LARGE SCALE GENOMIC DNA]</scope>
    <source>
        <strain evidence="3">J07HQW1</strain>
    </source>
</reference>
<accession>U1PA60</accession>
<dbReference type="Proteomes" id="UP000030649">
    <property type="component" value="Unassembled WGS sequence"/>
</dbReference>
<evidence type="ECO:0000313" key="2">
    <source>
        <dbReference type="EMBL" id="ERG90427.1"/>
    </source>
</evidence>
<evidence type="ECO:0000256" key="1">
    <source>
        <dbReference type="SAM" id="MobiDB-lite"/>
    </source>
</evidence>
<protein>
    <submittedName>
        <fullName evidence="2">Uncharacterized protein</fullName>
    </submittedName>
</protein>
<feature type="compositionally biased region" description="Acidic residues" evidence="1">
    <location>
        <begin position="35"/>
        <end position="45"/>
    </location>
</feature>
<dbReference type="STRING" id="1238424.J07HQW1_00448"/>
<sequence>MMMSVEKPAFGVAHPTVIPGSYEEQEMETPHADSDVSDVSEDIDE</sequence>
<proteinExistence type="predicted"/>
<organism evidence="2 3">
    <name type="scientific">Haloquadratum walsbyi J07HQW1</name>
    <dbReference type="NCBI Taxonomy" id="1238424"/>
    <lineage>
        <taxon>Archaea</taxon>
        <taxon>Methanobacteriati</taxon>
        <taxon>Methanobacteriota</taxon>
        <taxon>Stenosarchaea group</taxon>
        <taxon>Halobacteria</taxon>
        <taxon>Halobacteriales</taxon>
        <taxon>Haloferacaceae</taxon>
        <taxon>Haloquadratum</taxon>
    </lineage>
</organism>
<dbReference type="AlphaFoldDB" id="U1PA60"/>
<gene>
    <name evidence="2" type="ORF">J07HQW1_00448</name>
</gene>
<name>U1PA60_9EURY</name>
<dbReference type="EMBL" id="KE356560">
    <property type="protein sequence ID" value="ERG90427.1"/>
    <property type="molecule type" value="Genomic_DNA"/>
</dbReference>
<dbReference type="HOGENOM" id="CLU_216163_0_0_2"/>
<evidence type="ECO:0000313" key="3">
    <source>
        <dbReference type="Proteomes" id="UP000030649"/>
    </source>
</evidence>